<organism evidence="1 2">
    <name type="scientific">Calothrix parasitica NIES-267</name>
    <dbReference type="NCBI Taxonomy" id="1973488"/>
    <lineage>
        <taxon>Bacteria</taxon>
        <taxon>Bacillati</taxon>
        <taxon>Cyanobacteriota</taxon>
        <taxon>Cyanophyceae</taxon>
        <taxon>Nostocales</taxon>
        <taxon>Calotrichaceae</taxon>
        <taxon>Calothrix</taxon>
    </lineage>
</organism>
<sequence length="273" mass="31930">MHQKFTELVNQCRKPTIELLREVLLCRGEFSEAESNFITYMAGFSHHEFAEGLFSDFNLFFLENTSIFFDGENNKFHFKILISDQSHYCNKLSLGRIERDYGSIFGSRMAFRDKDGLYIDKLGKQLRGCSGEQARAYIAQGTSGMAENVVSYQRNLQGYCLVTHFVLAAEFNVDINLKTVFSRVTACIFANTPETRFCNLSLYQFQHRAELYSLLKTIYWYVIDARQPEKVTDFLHKIEADFKLMQYKSREHDYLQEILPEIETMMLEILSYN</sequence>
<reference evidence="1 2" key="1">
    <citation type="submission" date="2017-06" db="EMBL/GenBank/DDBJ databases">
        <title>Genome sequencing of cyanobaciteial culture collection at National Institute for Environmental Studies (NIES).</title>
        <authorList>
            <person name="Hirose Y."/>
            <person name="Shimura Y."/>
            <person name="Fujisawa T."/>
            <person name="Nakamura Y."/>
            <person name="Kawachi M."/>
        </authorList>
    </citation>
    <scope>NUCLEOTIDE SEQUENCE [LARGE SCALE GENOMIC DNA]</scope>
    <source>
        <strain evidence="1 2">NIES-267</strain>
    </source>
</reference>
<dbReference type="EMBL" id="AP018227">
    <property type="protein sequence ID" value="BAY81711.1"/>
    <property type="molecule type" value="Genomic_DNA"/>
</dbReference>
<dbReference type="AlphaFoldDB" id="A0A1Z4LKE5"/>
<name>A0A1Z4LKE5_9CYAN</name>
<evidence type="ECO:0000313" key="2">
    <source>
        <dbReference type="Proteomes" id="UP000218418"/>
    </source>
</evidence>
<proteinExistence type="predicted"/>
<gene>
    <name evidence="1" type="ORF">NIES267_11880</name>
</gene>
<protein>
    <submittedName>
        <fullName evidence="1">Uncharacterized protein</fullName>
    </submittedName>
</protein>
<keyword evidence="2" id="KW-1185">Reference proteome</keyword>
<dbReference type="Proteomes" id="UP000218418">
    <property type="component" value="Chromosome"/>
</dbReference>
<accession>A0A1Z4LKE5</accession>
<evidence type="ECO:0000313" key="1">
    <source>
        <dbReference type="EMBL" id="BAY81711.1"/>
    </source>
</evidence>